<protein>
    <recommendedName>
        <fullName evidence="4">SET domain-containing protein</fullName>
    </recommendedName>
</protein>
<gene>
    <name evidence="2" type="ORF">CVIRNUC_007109</name>
</gene>
<evidence type="ECO:0008006" key="4">
    <source>
        <dbReference type="Google" id="ProtNLM"/>
    </source>
</evidence>
<reference evidence="2 3" key="1">
    <citation type="submission" date="2023-10" db="EMBL/GenBank/DDBJ databases">
        <authorList>
            <person name="Maclean D."/>
            <person name="Macfadyen A."/>
        </authorList>
    </citation>
    <scope>NUCLEOTIDE SEQUENCE [LARGE SCALE GENOMIC DNA]</scope>
</reference>
<dbReference type="PANTHER" id="PTHR33524:SF1">
    <property type="entry name" value="SET DOMAIN-CONTAINING PROTEIN"/>
    <property type="match status" value="1"/>
</dbReference>
<keyword evidence="3" id="KW-1185">Reference proteome</keyword>
<dbReference type="AlphaFoldDB" id="A0AAV1IA12"/>
<dbReference type="EMBL" id="CAUYUE010000009">
    <property type="protein sequence ID" value="CAK0783909.1"/>
    <property type="molecule type" value="Genomic_DNA"/>
</dbReference>
<accession>A0AAV1IA12</accession>
<name>A0AAV1IA12_9CHLO</name>
<dbReference type="InterPro" id="IPR040415">
    <property type="entry name" value="SETD9"/>
</dbReference>
<dbReference type="CDD" id="cd10537">
    <property type="entry name" value="SET_SETD9"/>
    <property type="match status" value="1"/>
</dbReference>
<dbReference type="PANTHER" id="PTHR33524">
    <property type="entry name" value="C5ORF35"/>
    <property type="match status" value="1"/>
</dbReference>
<comment type="caution">
    <text evidence="2">The sequence shown here is derived from an EMBL/GenBank/DDBJ whole genome shotgun (WGS) entry which is preliminary data.</text>
</comment>
<evidence type="ECO:0000313" key="3">
    <source>
        <dbReference type="Proteomes" id="UP001314263"/>
    </source>
</evidence>
<proteinExistence type="predicted"/>
<sequence length="369" mass="39893">MRSGATMDEAQITSIGQRADDLDIAGMRQELARHLHHQVTDISQQLDTILCGKQRRMATDLLDSSAEAASNPSKPAMPKEAPRPRGLWGATSQAAGTGTGREDAVGEPSRQAAGAEPDQAACRGTSLVGSGVSMSALSAAFQEKHGHSLTLAPSAIQHPGAGIGVWLQGHAPPGAVVAFYPGIAYTKPNYRYMPGYPKVDQESDYLIARYDGAVLDAKPWGRGAQEAVQNALTLGYTGQQEAILQQLLRKERRHPLALGHFANHPPAGVLPNVQVAAYDFPMRSTGSNNPMDRYIPTIMFSHNVSSHIAGTLHHTGRRSIEENVFCLLLIASRDIKDEELLLNYRLSPGASTPDWYVPVDPLEAKRRWA</sequence>
<dbReference type="Proteomes" id="UP001314263">
    <property type="component" value="Unassembled WGS sequence"/>
</dbReference>
<evidence type="ECO:0000256" key="1">
    <source>
        <dbReference type="SAM" id="MobiDB-lite"/>
    </source>
</evidence>
<evidence type="ECO:0000313" key="2">
    <source>
        <dbReference type="EMBL" id="CAK0783909.1"/>
    </source>
</evidence>
<organism evidence="2 3">
    <name type="scientific">Coccomyxa viridis</name>
    <dbReference type="NCBI Taxonomy" id="1274662"/>
    <lineage>
        <taxon>Eukaryota</taxon>
        <taxon>Viridiplantae</taxon>
        <taxon>Chlorophyta</taxon>
        <taxon>core chlorophytes</taxon>
        <taxon>Trebouxiophyceae</taxon>
        <taxon>Trebouxiophyceae incertae sedis</taxon>
        <taxon>Coccomyxaceae</taxon>
        <taxon>Coccomyxa</taxon>
    </lineage>
</organism>
<feature type="region of interest" description="Disordered" evidence="1">
    <location>
        <begin position="63"/>
        <end position="120"/>
    </location>
</feature>